<evidence type="ECO:0000313" key="2">
    <source>
        <dbReference type="EMBL" id="MDU0356210.1"/>
    </source>
</evidence>
<dbReference type="Proteomes" id="UP001247805">
    <property type="component" value="Unassembled WGS sequence"/>
</dbReference>
<comment type="caution">
    <text evidence="2">The sequence shown here is derived from an EMBL/GenBank/DDBJ whole genome shotgun (WGS) entry which is preliminary data.</text>
</comment>
<dbReference type="InterPro" id="IPR012338">
    <property type="entry name" value="Beta-lactam/transpept-like"/>
</dbReference>
<dbReference type="Gene3D" id="3.40.710.10">
    <property type="entry name" value="DD-peptidase/beta-lactamase superfamily"/>
    <property type="match status" value="1"/>
</dbReference>
<dbReference type="EMBL" id="JAWDIO010000002">
    <property type="protein sequence ID" value="MDU0356210.1"/>
    <property type="molecule type" value="Genomic_DNA"/>
</dbReference>
<gene>
    <name evidence="2" type="ORF">RS130_22070</name>
</gene>
<dbReference type="SUPFAM" id="SSF56601">
    <property type="entry name" value="beta-lactamase/transpeptidase-like"/>
    <property type="match status" value="1"/>
</dbReference>
<accession>A0ABU3T1V7</accession>
<dbReference type="Pfam" id="PF00144">
    <property type="entry name" value="Beta-lactamase"/>
    <property type="match status" value="1"/>
</dbReference>
<dbReference type="InterPro" id="IPR001466">
    <property type="entry name" value="Beta-lactam-related"/>
</dbReference>
<keyword evidence="3" id="KW-1185">Reference proteome</keyword>
<sequence>MLSNQWRAQITTPHVSTEFAGLPLHYGYGIYVDDGFMYNDQWYAEKVWQHGGNTSSYTHLFWILPEKNIAVSVMSSGGYTNFDASMVAALNSVTELPSPAEIPVVAPNPDEYAKHEGIYDTGQFTIIVEQQNDELHITIPELDAQNAPYEQAMAAIGDGTFFTEINNELLQITFLPVIEGGESVYMRHRNLVGIKDGY</sequence>
<organism evidence="2 3">
    <name type="scientific">Paraglaciecola aquimarina</name>
    <dbReference type="NCBI Taxonomy" id="1235557"/>
    <lineage>
        <taxon>Bacteria</taxon>
        <taxon>Pseudomonadati</taxon>
        <taxon>Pseudomonadota</taxon>
        <taxon>Gammaproteobacteria</taxon>
        <taxon>Alteromonadales</taxon>
        <taxon>Alteromonadaceae</taxon>
        <taxon>Paraglaciecola</taxon>
    </lineage>
</organism>
<dbReference type="RefSeq" id="WP_316027713.1">
    <property type="nucleotide sequence ID" value="NZ_JAWDIO010000002.1"/>
</dbReference>
<dbReference type="GO" id="GO:0016787">
    <property type="term" value="F:hydrolase activity"/>
    <property type="evidence" value="ECO:0007669"/>
    <property type="project" value="UniProtKB-KW"/>
</dbReference>
<evidence type="ECO:0000313" key="3">
    <source>
        <dbReference type="Proteomes" id="UP001247805"/>
    </source>
</evidence>
<reference evidence="2 3" key="1">
    <citation type="submission" date="2023-10" db="EMBL/GenBank/DDBJ databases">
        <title>Glaciecola aquimarina strain GGW-M5 nov., isolated from a coastal seawater.</title>
        <authorList>
            <person name="Bayburt H."/>
            <person name="Kim J.M."/>
            <person name="Choi B.J."/>
            <person name="Jeon C.O."/>
        </authorList>
    </citation>
    <scope>NUCLEOTIDE SEQUENCE [LARGE SCALE GENOMIC DNA]</scope>
    <source>
        <strain evidence="2 3">KCTC 32108</strain>
    </source>
</reference>
<name>A0ABU3T1V7_9ALTE</name>
<proteinExistence type="predicted"/>
<protein>
    <submittedName>
        <fullName evidence="2">Serine hydrolase</fullName>
    </submittedName>
</protein>
<feature type="domain" description="Beta-lactamase-related" evidence="1">
    <location>
        <begin position="9"/>
        <end position="86"/>
    </location>
</feature>
<keyword evidence="2" id="KW-0378">Hydrolase</keyword>
<evidence type="ECO:0000259" key="1">
    <source>
        <dbReference type="Pfam" id="PF00144"/>
    </source>
</evidence>